<comment type="caution">
    <text evidence="1">The sequence shown here is derived from an EMBL/GenBank/DDBJ whole genome shotgun (WGS) entry which is preliminary data.</text>
</comment>
<dbReference type="AlphaFoldDB" id="A0A7K3NKE6"/>
<evidence type="ECO:0000313" key="1">
    <source>
        <dbReference type="EMBL" id="NDY56225.1"/>
    </source>
</evidence>
<dbReference type="Proteomes" id="UP000469724">
    <property type="component" value="Unassembled WGS sequence"/>
</dbReference>
<name>A0A7K3NKE6_9BACT</name>
<reference evidence="1 2" key="1">
    <citation type="submission" date="2020-02" db="EMBL/GenBank/DDBJ databases">
        <title>Comparative genomics of sulfur disproportionating microorganisms.</title>
        <authorList>
            <person name="Ward L.M."/>
            <person name="Bertran E."/>
            <person name="Johnston D.T."/>
        </authorList>
    </citation>
    <scope>NUCLEOTIDE SEQUENCE [LARGE SCALE GENOMIC DNA]</scope>
    <source>
        <strain evidence="1 2">DSM 3696</strain>
    </source>
</reference>
<gene>
    <name evidence="1" type="ORF">G3N56_05620</name>
</gene>
<proteinExistence type="predicted"/>
<sequence>MSYDDRRNEIVGRTAALDADKFLGRLAAHAANRPVGEWGETSLSLTEGAARELAHALRILRACRERASGRATVTRSMPPGAA</sequence>
<accession>A0A7K3NKE6</accession>
<protein>
    <submittedName>
        <fullName evidence="1">Uncharacterized protein</fullName>
    </submittedName>
</protein>
<keyword evidence="2" id="KW-1185">Reference proteome</keyword>
<dbReference type="EMBL" id="JAAGRQ010000016">
    <property type="protein sequence ID" value="NDY56225.1"/>
    <property type="molecule type" value="Genomic_DNA"/>
</dbReference>
<evidence type="ECO:0000313" key="2">
    <source>
        <dbReference type="Proteomes" id="UP000469724"/>
    </source>
</evidence>
<organism evidence="1 2">
    <name type="scientific">Desulfolutivibrio sulfodismutans</name>
    <dbReference type="NCBI Taxonomy" id="63561"/>
    <lineage>
        <taxon>Bacteria</taxon>
        <taxon>Pseudomonadati</taxon>
        <taxon>Thermodesulfobacteriota</taxon>
        <taxon>Desulfovibrionia</taxon>
        <taxon>Desulfovibrionales</taxon>
        <taxon>Desulfovibrionaceae</taxon>
        <taxon>Desulfolutivibrio</taxon>
    </lineage>
</organism>
<dbReference type="RefSeq" id="WP_163301281.1">
    <property type="nucleotide sequence ID" value="NZ_JAAGRQ010000016.1"/>
</dbReference>